<keyword evidence="1" id="KW-1133">Transmembrane helix</keyword>
<keyword evidence="1" id="KW-0472">Membrane</keyword>
<proteinExistence type="predicted"/>
<comment type="caution">
    <text evidence="2">The sequence shown here is derived from an EMBL/GenBank/DDBJ whole genome shotgun (WGS) entry which is preliminary data.</text>
</comment>
<reference evidence="2 3" key="1">
    <citation type="journal article" date="2020" name="Mol. Biol. Evol.">
        <title>Distinct Expression and Methylation Patterns for Genes with Different Fates following a Single Whole-Genome Duplication in Flowering Plants.</title>
        <authorList>
            <person name="Shi T."/>
            <person name="Rahmani R.S."/>
            <person name="Gugger P.F."/>
            <person name="Wang M."/>
            <person name="Li H."/>
            <person name="Zhang Y."/>
            <person name="Li Z."/>
            <person name="Wang Q."/>
            <person name="Van de Peer Y."/>
            <person name="Marchal K."/>
            <person name="Chen J."/>
        </authorList>
    </citation>
    <scope>NUCLEOTIDE SEQUENCE [LARGE SCALE GENOMIC DNA]</scope>
    <source>
        <tissue evidence="2">Leaf</tissue>
    </source>
</reference>
<keyword evidence="3" id="KW-1185">Reference proteome</keyword>
<organism evidence="2 3">
    <name type="scientific">Nelumbo nucifera</name>
    <name type="common">Sacred lotus</name>
    <dbReference type="NCBI Taxonomy" id="4432"/>
    <lineage>
        <taxon>Eukaryota</taxon>
        <taxon>Viridiplantae</taxon>
        <taxon>Streptophyta</taxon>
        <taxon>Embryophyta</taxon>
        <taxon>Tracheophyta</taxon>
        <taxon>Spermatophyta</taxon>
        <taxon>Magnoliopsida</taxon>
        <taxon>Proteales</taxon>
        <taxon>Nelumbonaceae</taxon>
        <taxon>Nelumbo</taxon>
    </lineage>
</organism>
<dbReference type="AlphaFoldDB" id="A0A822ZU94"/>
<dbReference type="EMBL" id="DUZY01000008">
    <property type="protein sequence ID" value="DAD48447.1"/>
    <property type="molecule type" value="Genomic_DNA"/>
</dbReference>
<keyword evidence="1" id="KW-0812">Transmembrane</keyword>
<gene>
    <name evidence="2" type="ORF">HUJ06_018384</name>
</gene>
<sequence length="78" mass="8659">MDDSLSSSLRHTAAEWRAAVANKNSGDKPPLSLFFSFFFSLHFSFLFLFFPIRRETVHLPQPPDSGGIAIGNLVAVAY</sequence>
<evidence type="ECO:0000313" key="2">
    <source>
        <dbReference type="EMBL" id="DAD48447.1"/>
    </source>
</evidence>
<name>A0A822ZU94_NELNU</name>
<protein>
    <submittedName>
        <fullName evidence="2">Uncharacterized protein</fullName>
    </submittedName>
</protein>
<dbReference type="Proteomes" id="UP000607653">
    <property type="component" value="Unassembled WGS sequence"/>
</dbReference>
<accession>A0A822ZU94</accession>
<feature type="transmembrane region" description="Helical" evidence="1">
    <location>
        <begin position="31"/>
        <end position="50"/>
    </location>
</feature>
<evidence type="ECO:0000313" key="3">
    <source>
        <dbReference type="Proteomes" id="UP000607653"/>
    </source>
</evidence>
<evidence type="ECO:0000256" key="1">
    <source>
        <dbReference type="SAM" id="Phobius"/>
    </source>
</evidence>